<evidence type="ECO:0000313" key="1">
    <source>
        <dbReference type="EMBL" id="GCL43286.1"/>
    </source>
</evidence>
<dbReference type="Proteomes" id="UP000299367">
    <property type="component" value="Unassembled WGS sequence"/>
</dbReference>
<dbReference type="RefSeq" id="WP_137908790.1">
    <property type="nucleotide sequence ID" value="NZ_BJCF01000037.1"/>
</dbReference>
<proteinExistence type="predicted"/>
<evidence type="ECO:0008006" key="3">
    <source>
        <dbReference type="Google" id="ProtNLM"/>
    </source>
</evidence>
<organism evidence="1 2">
    <name type="scientific">Dolichospermum planctonicum</name>
    <dbReference type="NCBI Taxonomy" id="136072"/>
    <lineage>
        <taxon>Bacteria</taxon>
        <taxon>Bacillati</taxon>
        <taxon>Cyanobacteriota</taxon>
        <taxon>Cyanophyceae</taxon>
        <taxon>Nostocales</taxon>
        <taxon>Aphanizomenonaceae</taxon>
        <taxon>Dolichospermum</taxon>
    </lineage>
</organism>
<dbReference type="AlphaFoldDB" id="A0A480AGT9"/>
<gene>
    <name evidence="1" type="ORF">NIES80_29990</name>
</gene>
<dbReference type="Pfam" id="PF11848">
    <property type="entry name" value="DUF3368"/>
    <property type="match status" value="1"/>
</dbReference>
<sequence length="164" mass="18134">MIIVSDTTPISELAKVNHLNLLPKLFGKVVIPQGVFDELQRGEHPAAKLVQNLSWLEVVTVDNQQLVRELQQSFKLDLGESEAIALAEEISASGLLIDERAARKVAMAQKLPLIGTVGILLLAKRRGLLDSVKDVLDEMQEQGMRISDRLYVQVLTLAQEKDGE</sequence>
<dbReference type="OrthoDB" id="9796404at2"/>
<protein>
    <recommendedName>
        <fullName evidence="3">Nucleic acid-binding protein</fullName>
    </recommendedName>
</protein>
<reference evidence="2" key="1">
    <citation type="submission" date="2019-02" db="EMBL/GenBank/DDBJ databases">
        <title>Draft genome sequence of Dolichospermum planctonicum NIES-80.</title>
        <authorList>
            <person name="Yamaguchi H."/>
            <person name="Suzuki S."/>
            <person name="Kawachi M."/>
        </authorList>
    </citation>
    <scope>NUCLEOTIDE SEQUENCE [LARGE SCALE GENOMIC DNA]</scope>
    <source>
        <strain evidence="2">NIES-80</strain>
    </source>
</reference>
<evidence type="ECO:0000313" key="2">
    <source>
        <dbReference type="Proteomes" id="UP000299367"/>
    </source>
</evidence>
<comment type="caution">
    <text evidence="1">The sequence shown here is derived from an EMBL/GenBank/DDBJ whole genome shotgun (WGS) entry which is preliminary data.</text>
</comment>
<dbReference type="PANTHER" id="PTHR39550:SF1">
    <property type="entry name" value="SLL0658 PROTEIN"/>
    <property type="match status" value="1"/>
</dbReference>
<dbReference type="InterPro" id="IPR021799">
    <property type="entry name" value="PIN-like_prokaryotic"/>
</dbReference>
<dbReference type="EMBL" id="BJCF01000037">
    <property type="protein sequence ID" value="GCL43286.1"/>
    <property type="molecule type" value="Genomic_DNA"/>
</dbReference>
<accession>A0A480AGT9</accession>
<dbReference type="PANTHER" id="PTHR39550">
    <property type="entry name" value="SLL0658 PROTEIN"/>
    <property type="match status" value="1"/>
</dbReference>
<name>A0A480AGT9_9CYAN</name>